<proteinExistence type="predicted"/>
<feature type="region of interest" description="Disordered" evidence="1">
    <location>
        <begin position="1"/>
        <end position="22"/>
    </location>
</feature>
<gene>
    <name evidence="2" type="ORF">HMPREF0083_03660</name>
</gene>
<evidence type="ECO:0000256" key="1">
    <source>
        <dbReference type="SAM" id="MobiDB-lite"/>
    </source>
</evidence>
<accession>U1X1I5</accession>
<name>U1X1I5_ANEAE</name>
<reference evidence="2 3" key="1">
    <citation type="submission" date="2013-08" db="EMBL/GenBank/DDBJ databases">
        <authorList>
            <person name="Weinstock G."/>
            <person name="Sodergren E."/>
            <person name="Wylie T."/>
            <person name="Fulton L."/>
            <person name="Fulton R."/>
            <person name="Fronick C."/>
            <person name="O'Laughlin M."/>
            <person name="Godfrey J."/>
            <person name="Miner T."/>
            <person name="Herter B."/>
            <person name="Appelbaum E."/>
            <person name="Cordes M."/>
            <person name="Lek S."/>
            <person name="Wollam A."/>
            <person name="Pepin K.H."/>
            <person name="Palsikar V.B."/>
            <person name="Mitreva M."/>
            <person name="Wilson R.K."/>
        </authorList>
    </citation>
    <scope>NUCLEOTIDE SEQUENCE [LARGE SCALE GENOMIC DNA]</scope>
    <source>
        <strain evidence="2 3">ATCC 12856</strain>
    </source>
</reference>
<evidence type="ECO:0000313" key="2">
    <source>
        <dbReference type="EMBL" id="ERI08378.1"/>
    </source>
</evidence>
<comment type="caution">
    <text evidence="2">The sequence shown here is derived from an EMBL/GenBank/DDBJ whole genome shotgun (WGS) entry which is preliminary data.</text>
</comment>
<dbReference type="AlphaFoldDB" id="U1X1I5"/>
<sequence>MGHPSSRKKEENRSFDIMKSPQQTKYQKGTIFLCTLIIPLASSIDFH</sequence>
<dbReference type="PATRIC" id="fig|649747.3.peg.3322"/>
<organism evidence="2 3">
    <name type="scientific">Aneurinibacillus aneurinilyticus ATCC 12856</name>
    <dbReference type="NCBI Taxonomy" id="649747"/>
    <lineage>
        <taxon>Bacteria</taxon>
        <taxon>Bacillati</taxon>
        <taxon>Bacillota</taxon>
        <taxon>Bacilli</taxon>
        <taxon>Bacillales</taxon>
        <taxon>Paenibacillaceae</taxon>
        <taxon>Aneurinibacillus group</taxon>
        <taxon>Aneurinibacillus</taxon>
    </lineage>
</organism>
<dbReference type="Proteomes" id="UP000016511">
    <property type="component" value="Unassembled WGS sequence"/>
</dbReference>
<keyword evidence="3" id="KW-1185">Reference proteome</keyword>
<protein>
    <submittedName>
        <fullName evidence="2">Uncharacterized protein</fullName>
    </submittedName>
</protein>
<feature type="compositionally biased region" description="Basic and acidic residues" evidence="1">
    <location>
        <begin position="7"/>
        <end position="16"/>
    </location>
</feature>
<dbReference type="HOGENOM" id="CLU_3164008_0_0_9"/>
<evidence type="ECO:0000313" key="3">
    <source>
        <dbReference type="Proteomes" id="UP000016511"/>
    </source>
</evidence>
<dbReference type="EMBL" id="AWSJ01000217">
    <property type="protein sequence ID" value="ERI08378.1"/>
    <property type="molecule type" value="Genomic_DNA"/>
</dbReference>